<comment type="caution">
    <text evidence="10">The sequence shown here is derived from an EMBL/GenBank/DDBJ whole genome shotgun (WGS) entry which is preliminary data.</text>
</comment>
<dbReference type="GO" id="GO:0005886">
    <property type="term" value="C:plasma membrane"/>
    <property type="evidence" value="ECO:0007669"/>
    <property type="project" value="UniProtKB-SubCell"/>
</dbReference>
<feature type="transmembrane region" description="Helical" evidence="8">
    <location>
        <begin position="115"/>
        <end position="135"/>
    </location>
</feature>
<keyword evidence="5 8" id="KW-0812">Transmembrane</keyword>
<feature type="transmembrane region" description="Helical" evidence="8">
    <location>
        <begin position="208"/>
        <end position="227"/>
    </location>
</feature>
<accession>A0A0R0BIQ6</accession>
<evidence type="ECO:0000256" key="1">
    <source>
        <dbReference type="ARBA" id="ARBA00004651"/>
    </source>
</evidence>
<dbReference type="PANTHER" id="PTHR33908:SF11">
    <property type="entry name" value="MEMBRANE PROTEIN"/>
    <property type="match status" value="1"/>
</dbReference>
<dbReference type="Pfam" id="PF13231">
    <property type="entry name" value="PMT_2"/>
    <property type="match status" value="1"/>
</dbReference>
<name>A0A0R0BIQ6_9GAMM</name>
<feature type="transmembrane region" description="Helical" evidence="8">
    <location>
        <begin position="20"/>
        <end position="39"/>
    </location>
</feature>
<dbReference type="STRING" id="266128.ABB25_09860"/>
<keyword evidence="6 8" id="KW-1133">Transmembrane helix</keyword>
<keyword evidence="3" id="KW-0328">Glycosyltransferase</keyword>
<reference evidence="10 11" key="1">
    <citation type="submission" date="2015-05" db="EMBL/GenBank/DDBJ databases">
        <title>Genome sequencing and analysis of members of genus Stenotrophomonas.</title>
        <authorList>
            <person name="Patil P.P."/>
            <person name="Midha S."/>
            <person name="Patil P.B."/>
        </authorList>
    </citation>
    <scope>NUCLEOTIDE SEQUENCE [LARGE SCALE GENOMIC DNA]</scope>
    <source>
        <strain evidence="10 11">DSM 17805</strain>
    </source>
</reference>
<feature type="domain" description="Glycosyltransferase RgtA/B/C/D-like" evidence="9">
    <location>
        <begin position="67"/>
        <end position="225"/>
    </location>
</feature>
<feature type="transmembrane region" description="Helical" evidence="8">
    <location>
        <begin position="85"/>
        <end position="103"/>
    </location>
</feature>
<keyword evidence="7 8" id="KW-0472">Membrane</keyword>
<proteinExistence type="predicted"/>
<feature type="transmembrane region" description="Helical" evidence="8">
    <location>
        <begin position="178"/>
        <end position="196"/>
    </location>
</feature>
<evidence type="ECO:0000313" key="10">
    <source>
        <dbReference type="EMBL" id="KRG57197.1"/>
    </source>
</evidence>
<dbReference type="GO" id="GO:0009103">
    <property type="term" value="P:lipopolysaccharide biosynthetic process"/>
    <property type="evidence" value="ECO:0007669"/>
    <property type="project" value="UniProtKB-ARBA"/>
</dbReference>
<evidence type="ECO:0000259" key="9">
    <source>
        <dbReference type="Pfam" id="PF13231"/>
    </source>
</evidence>
<feature type="transmembrane region" description="Helical" evidence="8">
    <location>
        <begin position="251"/>
        <end position="274"/>
    </location>
</feature>
<keyword evidence="2" id="KW-1003">Cell membrane</keyword>
<gene>
    <name evidence="10" type="ORF">ABB25_09860</name>
</gene>
<evidence type="ECO:0000256" key="8">
    <source>
        <dbReference type="SAM" id="Phobius"/>
    </source>
</evidence>
<evidence type="ECO:0000256" key="5">
    <source>
        <dbReference type="ARBA" id="ARBA00022692"/>
    </source>
</evidence>
<keyword evidence="11" id="KW-1185">Reference proteome</keyword>
<evidence type="ECO:0000256" key="2">
    <source>
        <dbReference type="ARBA" id="ARBA00022475"/>
    </source>
</evidence>
<feature type="transmembrane region" description="Helical" evidence="8">
    <location>
        <begin position="342"/>
        <end position="360"/>
    </location>
</feature>
<dbReference type="PATRIC" id="fig|266128.3.peg.841"/>
<evidence type="ECO:0000256" key="6">
    <source>
        <dbReference type="ARBA" id="ARBA00022989"/>
    </source>
</evidence>
<evidence type="ECO:0000313" key="11">
    <source>
        <dbReference type="Proteomes" id="UP000051254"/>
    </source>
</evidence>
<sequence>MGSSLNGSTGSVAVVEAESWWRKCFLLLWASAAAIKLLVASQLPLFVDEAFYWQEGQRLAPAYSDLPGLTAWLTRLGVELGGQHVLALRLPFLAIAAIIPWFVVRMSARWFGEVAGWQAGVLCLLMPLSGTLGLLAVPDVPMALAAVLCLHAVARLLRQVNAFNAVELAFGLALGALSHYRFLGVIGMGLMALLLLPQGRRLLRDSRVWMALSVGVVAWLPLLAWNADNHDAGLRFQLLDRHPWRFHLEGLFFLLIQPLMVTPLLCGLLWLVAWRGGREPGWSAPMRYFALAGGVSTAMIFTLGFFTDIERISFHWPLPGYLALLVAAPALLAGWSPRWRRLLWATMAMGLVAAMGYYAMAGSPGLRQSLADNKFYPRNFIGWEPLAVAVRDELAQMPEGSRLLAGSFKIGAELGFQLGDPDIAVLPHALNDRHGRTAQLALWGLIGDGRSEVPQLLVVNPADQRFRDLLARYHQLCEWFGPLPGPTTVSIDHGRQRFLLFRLPALSAPQPGPCVTPAIAWVDTPLPRQVVGDRLEVTGWAFKDGVGLRSVEVLLDGQPLQLADYGRALDVRAVWPASNDPQHPHVGFAAQLDLSAVPAGTHWLGLRLHGNDGSSEDWAQQRIELRR</sequence>
<comment type="subcellular location">
    <subcellularLocation>
        <location evidence="1">Cell membrane</location>
        <topology evidence="1">Multi-pass membrane protein</topology>
    </subcellularLocation>
</comment>
<dbReference type="InterPro" id="IPR038731">
    <property type="entry name" value="RgtA/B/C-like"/>
</dbReference>
<dbReference type="GO" id="GO:0016763">
    <property type="term" value="F:pentosyltransferase activity"/>
    <property type="evidence" value="ECO:0007669"/>
    <property type="project" value="TreeGrafter"/>
</dbReference>
<dbReference type="EMBL" id="LDJH01000016">
    <property type="protein sequence ID" value="KRG57197.1"/>
    <property type="molecule type" value="Genomic_DNA"/>
</dbReference>
<evidence type="ECO:0000256" key="4">
    <source>
        <dbReference type="ARBA" id="ARBA00022679"/>
    </source>
</evidence>
<dbReference type="Proteomes" id="UP000051254">
    <property type="component" value="Unassembled WGS sequence"/>
</dbReference>
<dbReference type="RefSeq" id="WP_057666323.1">
    <property type="nucleotide sequence ID" value="NZ_LDJH01000016.1"/>
</dbReference>
<keyword evidence="4" id="KW-0808">Transferase</keyword>
<feature type="transmembrane region" description="Helical" evidence="8">
    <location>
        <begin position="318"/>
        <end position="335"/>
    </location>
</feature>
<dbReference type="OrthoDB" id="7167895at2"/>
<protein>
    <submittedName>
        <fullName evidence="10">Membrane protein</fullName>
    </submittedName>
</protein>
<dbReference type="PANTHER" id="PTHR33908">
    <property type="entry name" value="MANNOSYLTRANSFERASE YKCB-RELATED"/>
    <property type="match status" value="1"/>
</dbReference>
<evidence type="ECO:0000256" key="3">
    <source>
        <dbReference type="ARBA" id="ARBA00022676"/>
    </source>
</evidence>
<feature type="transmembrane region" description="Helical" evidence="8">
    <location>
        <begin position="286"/>
        <end position="306"/>
    </location>
</feature>
<organism evidence="10 11">
    <name type="scientific">Stenotrophomonas koreensis</name>
    <dbReference type="NCBI Taxonomy" id="266128"/>
    <lineage>
        <taxon>Bacteria</taxon>
        <taxon>Pseudomonadati</taxon>
        <taxon>Pseudomonadota</taxon>
        <taxon>Gammaproteobacteria</taxon>
        <taxon>Lysobacterales</taxon>
        <taxon>Lysobacteraceae</taxon>
        <taxon>Stenotrophomonas</taxon>
    </lineage>
</organism>
<dbReference type="InterPro" id="IPR050297">
    <property type="entry name" value="LipidA_mod_glycosyltrf_83"/>
</dbReference>
<dbReference type="AlphaFoldDB" id="A0A0R0BIQ6"/>
<evidence type="ECO:0000256" key="7">
    <source>
        <dbReference type="ARBA" id="ARBA00023136"/>
    </source>
</evidence>